<evidence type="ECO:0000313" key="1">
    <source>
        <dbReference type="EMBL" id="CAA9469189.1"/>
    </source>
</evidence>
<organism evidence="1">
    <name type="scientific">uncultured Rubrobacteraceae bacterium</name>
    <dbReference type="NCBI Taxonomy" id="349277"/>
    <lineage>
        <taxon>Bacteria</taxon>
        <taxon>Bacillati</taxon>
        <taxon>Actinomycetota</taxon>
        <taxon>Rubrobacteria</taxon>
        <taxon>Rubrobacterales</taxon>
        <taxon>Rubrobacteraceae</taxon>
        <taxon>environmental samples</taxon>
    </lineage>
</organism>
<name>A0A6J4RGK2_9ACTN</name>
<accession>A0A6J4RGK2</accession>
<dbReference type="EMBL" id="CADCVI010000115">
    <property type="protein sequence ID" value="CAA9469189.1"/>
    <property type="molecule type" value="Genomic_DNA"/>
</dbReference>
<reference evidence="1" key="1">
    <citation type="submission" date="2020-02" db="EMBL/GenBank/DDBJ databases">
        <authorList>
            <person name="Meier V. D."/>
        </authorList>
    </citation>
    <scope>NUCLEOTIDE SEQUENCE</scope>
    <source>
        <strain evidence="1">AVDCRST_MAG25</strain>
    </source>
</reference>
<gene>
    <name evidence="1" type="ORF">AVDCRST_MAG25-1885</name>
</gene>
<sequence>MRDGFEDSGNHGDRVAELFKEAAGSLPAKGDPEAFVEGVLARSTDRLFPLDSPLGNVYVGVGERGVRMVGRADSPEESCRRYG</sequence>
<proteinExistence type="predicted"/>
<dbReference type="AlphaFoldDB" id="A0A6J4RGK2"/>
<protein>
    <submittedName>
        <fullName evidence="1">Uncharacterized protein</fullName>
    </submittedName>
</protein>